<dbReference type="InterPro" id="IPR052178">
    <property type="entry name" value="Sec_Metab_Biosynth_SDR"/>
</dbReference>
<keyword evidence="6" id="KW-1185">Reference proteome</keyword>
<dbReference type="AlphaFoldDB" id="A0A6A6NVS0"/>
<gene>
    <name evidence="5" type="ORF">BDY21DRAFT_373223</name>
</gene>
<dbReference type="InterPro" id="IPR020904">
    <property type="entry name" value="Sc_DH/Rdtase_CS"/>
</dbReference>
<sequence>METAKINNDAFKLESLFNVKDEVAVVTGGGSGIGLMATQALAVNGAKVYITSRTASKLETVASNFGKGIQGSIIPLTCDVTSKDSIEKLVDEISSHESHVDILINNAGIDSGTFQTEASSASEMKANLFDPEKSNPDDWANVYKTNVASIFFMTMAFLPLLEKGSTRQGSHGWSSTVLNISSISGHVKLPQHHFQYNASKGATTHLNRMLAHEISSNNLKIRVNGIAPGVFPSEMTTGESDEVQKSAIPKEKFENKVPAARPGNDRDMGAAVLAMVCNTYINGEMLTVDGGYTLMAGL</sequence>
<name>A0A6A6NVS0_9PEZI</name>
<dbReference type="EMBL" id="MU001686">
    <property type="protein sequence ID" value="KAF2455594.1"/>
    <property type="molecule type" value="Genomic_DNA"/>
</dbReference>
<evidence type="ECO:0000313" key="6">
    <source>
        <dbReference type="Proteomes" id="UP000799766"/>
    </source>
</evidence>
<evidence type="ECO:0000256" key="3">
    <source>
        <dbReference type="ARBA" id="ARBA00023002"/>
    </source>
</evidence>
<dbReference type="InterPro" id="IPR036291">
    <property type="entry name" value="NAD(P)-bd_dom_sf"/>
</dbReference>
<dbReference type="Gene3D" id="3.40.50.720">
    <property type="entry name" value="NAD(P)-binding Rossmann-like Domain"/>
    <property type="match status" value="1"/>
</dbReference>
<proteinExistence type="inferred from homology"/>
<keyword evidence="2" id="KW-0521">NADP</keyword>
<dbReference type="PANTHER" id="PTHR43618:SF4">
    <property type="entry name" value="SHORT CHAIN DEHYDROGENASE_REDUCTASE FAMILY (AFU_ORTHOLOGUE AFUA_7G04540)"/>
    <property type="match status" value="1"/>
</dbReference>
<dbReference type="SUPFAM" id="SSF51735">
    <property type="entry name" value="NAD(P)-binding Rossmann-fold domains"/>
    <property type="match status" value="1"/>
</dbReference>
<dbReference type="PRINTS" id="PR00080">
    <property type="entry name" value="SDRFAMILY"/>
</dbReference>
<evidence type="ECO:0000313" key="5">
    <source>
        <dbReference type="EMBL" id="KAF2455594.1"/>
    </source>
</evidence>
<dbReference type="InterPro" id="IPR002347">
    <property type="entry name" value="SDR_fam"/>
</dbReference>
<dbReference type="PANTHER" id="PTHR43618">
    <property type="entry name" value="7-ALPHA-HYDROXYSTEROID DEHYDROGENASE"/>
    <property type="match status" value="1"/>
</dbReference>
<dbReference type="PROSITE" id="PS00061">
    <property type="entry name" value="ADH_SHORT"/>
    <property type="match status" value="1"/>
</dbReference>
<dbReference type="Pfam" id="PF00106">
    <property type="entry name" value="adh_short"/>
    <property type="match status" value="1"/>
</dbReference>
<evidence type="ECO:0000256" key="2">
    <source>
        <dbReference type="ARBA" id="ARBA00022857"/>
    </source>
</evidence>
<keyword evidence="3" id="KW-0560">Oxidoreductase</keyword>
<evidence type="ECO:0000256" key="1">
    <source>
        <dbReference type="ARBA" id="ARBA00006484"/>
    </source>
</evidence>
<dbReference type="Proteomes" id="UP000799766">
    <property type="component" value="Unassembled WGS sequence"/>
</dbReference>
<dbReference type="PRINTS" id="PR00081">
    <property type="entry name" value="GDHRDH"/>
</dbReference>
<dbReference type="OrthoDB" id="3819888at2759"/>
<accession>A0A6A6NVS0</accession>
<comment type="similarity">
    <text evidence="1 4">Belongs to the short-chain dehydrogenases/reductases (SDR) family.</text>
</comment>
<reference evidence="5" key="1">
    <citation type="journal article" date="2020" name="Stud. Mycol.">
        <title>101 Dothideomycetes genomes: a test case for predicting lifestyles and emergence of pathogens.</title>
        <authorList>
            <person name="Haridas S."/>
            <person name="Albert R."/>
            <person name="Binder M."/>
            <person name="Bloem J."/>
            <person name="Labutti K."/>
            <person name="Salamov A."/>
            <person name="Andreopoulos B."/>
            <person name="Baker S."/>
            <person name="Barry K."/>
            <person name="Bills G."/>
            <person name="Bluhm B."/>
            <person name="Cannon C."/>
            <person name="Castanera R."/>
            <person name="Culley D."/>
            <person name="Daum C."/>
            <person name="Ezra D."/>
            <person name="Gonzalez J."/>
            <person name="Henrissat B."/>
            <person name="Kuo A."/>
            <person name="Liang C."/>
            <person name="Lipzen A."/>
            <person name="Lutzoni F."/>
            <person name="Magnuson J."/>
            <person name="Mondo S."/>
            <person name="Nolan M."/>
            <person name="Ohm R."/>
            <person name="Pangilinan J."/>
            <person name="Park H.-J."/>
            <person name="Ramirez L."/>
            <person name="Alfaro M."/>
            <person name="Sun H."/>
            <person name="Tritt A."/>
            <person name="Yoshinaga Y."/>
            <person name="Zwiers L.-H."/>
            <person name="Turgeon B."/>
            <person name="Goodwin S."/>
            <person name="Spatafora J."/>
            <person name="Crous P."/>
            <person name="Grigoriev I."/>
        </authorList>
    </citation>
    <scope>NUCLEOTIDE SEQUENCE</scope>
    <source>
        <strain evidence="5">ATCC 16933</strain>
    </source>
</reference>
<organism evidence="5 6">
    <name type="scientific">Lineolata rhizophorae</name>
    <dbReference type="NCBI Taxonomy" id="578093"/>
    <lineage>
        <taxon>Eukaryota</taxon>
        <taxon>Fungi</taxon>
        <taxon>Dikarya</taxon>
        <taxon>Ascomycota</taxon>
        <taxon>Pezizomycotina</taxon>
        <taxon>Dothideomycetes</taxon>
        <taxon>Dothideomycetes incertae sedis</taxon>
        <taxon>Lineolatales</taxon>
        <taxon>Lineolataceae</taxon>
        <taxon>Lineolata</taxon>
    </lineage>
</organism>
<dbReference type="GO" id="GO:0016491">
    <property type="term" value="F:oxidoreductase activity"/>
    <property type="evidence" value="ECO:0007669"/>
    <property type="project" value="UniProtKB-KW"/>
</dbReference>
<evidence type="ECO:0000256" key="4">
    <source>
        <dbReference type="RuleBase" id="RU000363"/>
    </source>
</evidence>
<protein>
    <submittedName>
        <fullName evidence="5">Short-chain dehydrogenase</fullName>
    </submittedName>
</protein>